<proteinExistence type="predicted"/>
<name>A6MAB4_9CAUD</name>
<accession>A6MAB4</accession>
<organism evidence="1 2">
    <name type="scientific">Lactococcus phage KSY1</name>
    <dbReference type="NCBI Taxonomy" id="2913972"/>
    <lineage>
        <taxon>Viruses</taxon>
        <taxon>Duplodnaviria</taxon>
        <taxon>Heunggongvirae</taxon>
        <taxon>Uroviricota</taxon>
        <taxon>Caudoviricetes</taxon>
        <taxon>Chopinvirus</taxon>
        <taxon>Chopinvirus KSY1</taxon>
    </lineage>
</organism>
<reference evidence="1 2" key="1">
    <citation type="journal article" date="2007" name="Virology">
        <title>KSY1, a lactococcal phage with a T7-like transcription.</title>
        <authorList>
            <person name="Chopin A."/>
            <person name="Deveau H."/>
            <person name="Ehrlich S.D."/>
            <person name="Moineau S."/>
            <person name="Chopin M.C."/>
        </authorList>
    </citation>
    <scope>NUCLEOTIDE SEQUENCE</scope>
</reference>
<protein>
    <submittedName>
        <fullName evidence="1">Gp050</fullName>
    </submittedName>
</protein>
<dbReference type="EMBL" id="DQ535032">
    <property type="protein sequence ID" value="ABG21592.1"/>
    <property type="molecule type" value="Genomic_DNA"/>
</dbReference>
<keyword evidence="2" id="KW-1185">Reference proteome</keyword>
<sequence>MDTQSLLKRDDNIFATTGLIMNEFQDPDAHRSVYERHCGRLGGGYAGSGSVTTYATEASPCQDIIDFVMKGGM</sequence>
<evidence type="ECO:0000313" key="2">
    <source>
        <dbReference type="Proteomes" id="UP000000714"/>
    </source>
</evidence>
<dbReference type="RefSeq" id="YP_001469048.1">
    <property type="nucleotide sequence ID" value="NC_009817.1"/>
</dbReference>
<dbReference type="GeneID" id="5601958"/>
<dbReference type="KEGG" id="vg:5601958"/>
<dbReference type="Proteomes" id="UP000000714">
    <property type="component" value="Segment"/>
</dbReference>
<evidence type="ECO:0000313" key="1">
    <source>
        <dbReference type="EMBL" id="ABG21592.1"/>
    </source>
</evidence>
<gene>
    <name evidence="1" type="ORF">KSY1p050</name>
</gene>